<organism evidence="4 5">
    <name type="scientific">Chlorobaculum thiosulfatiphilum</name>
    <name type="common">Chlorobium limicola f.sp. thiosulfatophilum</name>
    <dbReference type="NCBI Taxonomy" id="115852"/>
    <lineage>
        <taxon>Bacteria</taxon>
        <taxon>Pseudomonadati</taxon>
        <taxon>Chlorobiota</taxon>
        <taxon>Chlorobiia</taxon>
        <taxon>Chlorobiales</taxon>
        <taxon>Chlorobiaceae</taxon>
        <taxon>Chlorobaculum</taxon>
    </lineage>
</organism>
<reference evidence="4 5" key="1">
    <citation type="submission" date="2019-05" db="EMBL/GenBank/DDBJ databases">
        <title>Draft Whole-Genome sequence of the green sulfur bacterium Chlorobaculum thiosulfatiphilum DSM 249.</title>
        <authorList>
            <person name="Meyer T.E."/>
            <person name="Kyndt J.A."/>
        </authorList>
    </citation>
    <scope>NUCLEOTIDE SEQUENCE [LARGE SCALE GENOMIC DNA]</scope>
    <source>
        <strain evidence="4 5">DSM 249</strain>
    </source>
</reference>
<name>A0A5C4S6H4_CHLTI</name>
<dbReference type="Proteomes" id="UP000308271">
    <property type="component" value="Unassembled WGS sequence"/>
</dbReference>
<evidence type="ECO:0000256" key="1">
    <source>
        <dbReference type="SAM" id="MobiDB-lite"/>
    </source>
</evidence>
<evidence type="ECO:0000313" key="5">
    <source>
        <dbReference type="Proteomes" id="UP000308271"/>
    </source>
</evidence>
<feature type="transmembrane region" description="Helical" evidence="2">
    <location>
        <begin position="100"/>
        <end position="118"/>
    </location>
</feature>
<proteinExistence type="predicted"/>
<sequence>MSVKQSFKWRVFISAGLALAFLVMFVSGIVLYISPPGRVANWTDWNIFGLTKKGWQNQHVVFGFAFIILSIFHLFVINWKAFFSYIKSKASKGVNNPAELAISLVLFAVLAVGTFWHLPPFEQIIALGDQLSGSWEDKTGGPPVPHAETLSLEELGKMPRVNEPGSELLKKLQAAGIKASSTQQTLLEIAAENGTEVQRLYDIMVEGKRSGGLGEGGGWGKKTLEEAASAAGVAPLALQQALKQQGIEASPDDRLSDIASKNGMETPELIRRINAMTEKR</sequence>
<comment type="caution">
    <text evidence="4">The sequence shown here is derived from an EMBL/GenBank/DDBJ whole genome shotgun (WGS) entry which is preliminary data.</text>
</comment>
<keyword evidence="2" id="KW-1133">Transmembrane helix</keyword>
<dbReference type="Pfam" id="PF14358">
    <property type="entry name" value="DUF4405"/>
    <property type="match status" value="1"/>
</dbReference>
<dbReference type="EMBL" id="VDCH01000009">
    <property type="protein sequence ID" value="TNJ39120.1"/>
    <property type="molecule type" value="Genomic_DNA"/>
</dbReference>
<feature type="domain" description="Flavinylation-associated cytochrome" evidence="3">
    <location>
        <begin position="12"/>
        <end position="79"/>
    </location>
</feature>
<keyword evidence="5" id="KW-1185">Reference proteome</keyword>
<feature type="transmembrane region" description="Helical" evidence="2">
    <location>
        <begin position="12"/>
        <end position="33"/>
    </location>
</feature>
<evidence type="ECO:0000259" key="3">
    <source>
        <dbReference type="Pfam" id="PF14358"/>
    </source>
</evidence>
<gene>
    <name evidence="4" type="ORF">FGF66_06020</name>
</gene>
<protein>
    <submittedName>
        <fullName evidence="4">DUF4405 domain-containing protein</fullName>
    </submittedName>
</protein>
<accession>A0A5C4S6H4</accession>
<feature type="transmembrane region" description="Helical" evidence="2">
    <location>
        <begin position="60"/>
        <end position="79"/>
    </location>
</feature>
<keyword evidence="2" id="KW-0472">Membrane</keyword>
<dbReference type="OrthoDB" id="9793491at2"/>
<evidence type="ECO:0000313" key="4">
    <source>
        <dbReference type="EMBL" id="TNJ39120.1"/>
    </source>
</evidence>
<keyword evidence="2" id="KW-0812">Transmembrane</keyword>
<dbReference type="AlphaFoldDB" id="A0A5C4S6H4"/>
<dbReference type="RefSeq" id="WP_139456767.1">
    <property type="nucleotide sequence ID" value="NZ_VDCH01000009.1"/>
</dbReference>
<dbReference type="InterPro" id="IPR025517">
    <property type="entry name" value="DUF4405"/>
</dbReference>
<feature type="region of interest" description="Disordered" evidence="1">
    <location>
        <begin position="243"/>
        <end position="263"/>
    </location>
</feature>
<evidence type="ECO:0000256" key="2">
    <source>
        <dbReference type="SAM" id="Phobius"/>
    </source>
</evidence>